<keyword evidence="2" id="KW-1185">Reference proteome</keyword>
<gene>
    <name evidence="1" type="ORF">GDO78_005988</name>
</gene>
<comment type="caution">
    <text evidence="1">The sequence shown here is derived from an EMBL/GenBank/DDBJ whole genome shotgun (WGS) entry which is preliminary data.</text>
</comment>
<organism evidence="1 2">
    <name type="scientific">Eleutherodactylus coqui</name>
    <name type="common">Puerto Rican coqui</name>
    <dbReference type="NCBI Taxonomy" id="57060"/>
    <lineage>
        <taxon>Eukaryota</taxon>
        <taxon>Metazoa</taxon>
        <taxon>Chordata</taxon>
        <taxon>Craniata</taxon>
        <taxon>Vertebrata</taxon>
        <taxon>Euteleostomi</taxon>
        <taxon>Amphibia</taxon>
        <taxon>Batrachia</taxon>
        <taxon>Anura</taxon>
        <taxon>Neobatrachia</taxon>
        <taxon>Hyloidea</taxon>
        <taxon>Eleutherodactylidae</taxon>
        <taxon>Eleutherodactylinae</taxon>
        <taxon>Eleutherodactylus</taxon>
        <taxon>Eleutherodactylus</taxon>
    </lineage>
</organism>
<dbReference type="AlphaFoldDB" id="A0A8J6FMA1"/>
<accession>A0A8J6FMA1</accession>
<proteinExistence type="predicted"/>
<evidence type="ECO:0000313" key="1">
    <source>
        <dbReference type="EMBL" id="KAG9490412.1"/>
    </source>
</evidence>
<reference evidence="1" key="1">
    <citation type="thesis" date="2020" institute="ProQuest LLC" country="789 East Eisenhower Parkway, Ann Arbor, MI, USA">
        <title>Comparative Genomics and Chromosome Evolution.</title>
        <authorList>
            <person name="Mudd A.B."/>
        </authorList>
    </citation>
    <scope>NUCLEOTIDE SEQUENCE</scope>
    <source>
        <strain evidence="1">HN-11 Male</strain>
        <tissue evidence="1">Kidney and liver</tissue>
    </source>
</reference>
<sequence length="142" mass="17005">MYSPLNWTLVLEWLHCQMYSLVCDHIYQHPMLDWAGEYKWGCTLKKLSIFKIHQGKVENKEGTILFLHNVHIYYPPHAYQKSGVGLTRRMHKKDLEKIRVRYLLRCCSTEERPKLCIPGNVLKGYGIYYIEIIRILHMQLLR</sequence>
<protein>
    <submittedName>
        <fullName evidence="1">Uncharacterized protein</fullName>
    </submittedName>
</protein>
<name>A0A8J6FMA1_ELECQ</name>
<dbReference type="EMBL" id="WNTK01000002">
    <property type="protein sequence ID" value="KAG9490412.1"/>
    <property type="molecule type" value="Genomic_DNA"/>
</dbReference>
<dbReference type="Proteomes" id="UP000770717">
    <property type="component" value="Unassembled WGS sequence"/>
</dbReference>
<evidence type="ECO:0000313" key="2">
    <source>
        <dbReference type="Proteomes" id="UP000770717"/>
    </source>
</evidence>